<dbReference type="GO" id="GO:0006891">
    <property type="term" value="P:intra-Golgi vesicle-mediated transport"/>
    <property type="evidence" value="ECO:0007669"/>
    <property type="project" value="TreeGrafter"/>
</dbReference>
<accession>A0A8S9ZSA4</accession>
<proteinExistence type="predicted"/>
<dbReference type="PANTHER" id="PTHR13251:SF3">
    <property type="entry name" value="TRAFFICKING PROTEIN PARTICLE COMPLEX SUBUNIT 10"/>
    <property type="match status" value="1"/>
</dbReference>
<sequence>MSLVLPVFRTNKVDAIRISWHGNEDCFTKNQKIILNLLGNGLLQWKRDSQTSTFPLNLRFQPSFVPFNAECSIIKNVTVSDHLPSEFAFLHIYFIYAKNFEEYRISVRPEISEWFSDLTEANCLSWIIIFDSSRVKDKKNRTQINDKLKNDFAKFQNRIFESTEFSSEKTKASLSSLLQNNLFSSFDNYSNNIINKLRKLKEVVNEDSFFLSSFINEQFRLSLFYWSLGLFEMALTELDSLKSFFTDSIRALAQKNDFALNSINWLKQLRPLPLDKCCILLSQQFNTCLSDDWTLVKIHAQLLSYQIVLVASLLNYRLILANTPPLQQQQEHNQTISQTTSNQVLFVKTLSEINPPSFTTTIDSSLIPSSSSSQSLSQNSSTVEGSTTTFSQLNTLQLRHDCILSILNYSRETFQNFEEDLHILCANFNSAHLNFLFIFWQEEIIKFIEHLLSSVDYEVENKTSVYLVDDSCNMFEF</sequence>
<keyword evidence="3" id="KW-1185">Reference proteome</keyword>
<dbReference type="GO" id="GO:0005829">
    <property type="term" value="C:cytosol"/>
    <property type="evidence" value="ECO:0007669"/>
    <property type="project" value="GOC"/>
</dbReference>
<dbReference type="OrthoDB" id="10256906at2759"/>
<dbReference type="AlphaFoldDB" id="A0A8S9ZSA4"/>
<dbReference type="PANTHER" id="PTHR13251">
    <property type="entry name" value="EPILEPSY HOLOPROSENCEPHALY CANDIDATE 1/TMEM1"/>
    <property type="match status" value="1"/>
</dbReference>
<dbReference type="GO" id="GO:0034498">
    <property type="term" value="P:early endosome to Golgi transport"/>
    <property type="evidence" value="ECO:0007669"/>
    <property type="project" value="TreeGrafter"/>
</dbReference>
<evidence type="ECO:0000259" key="1">
    <source>
        <dbReference type="Pfam" id="PF23036"/>
    </source>
</evidence>
<comment type="caution">
    <text evidence="2">The sequence shown here is derived from an EMBL/GenBank/DDBJ whole genome shotgun (WGS) entry which is preliminary data.</text>
</comment>
<dbReference type="InterPro" id="IPR056913">
    <property type="entry name" value="TRAPPC10/Trs130_N"/>
</dbReference>
<dbReference type="GO" id="GO:1990071">
    <property type="term" value="C:TRAPPII protein complex"/>
    <property type="evidence" value="ECO:0007669"/>
    <property type="project" value="InterPro"/>
</dbReference>
<evidence type="ECO:0000313" key="2">
    <source>
        <dbReference type="EMBL" id="KAF7636073.1"/>
    </source>
</evidence>
<dbReference type="Pfam" id="PF23036">
    <property type="entry name" value="TRAPPC10_1st"/>
    <property type="match status" value="1"/>
</dbReference>
<protein>
    <recommendedName>
        <fullName evidence="1">TRAPPC10/Trs130 N-terminal domain-containing protein</fullName>
    </recommendedName>
</protein>
<dbReference type="EMBL" id="JABEBT010000034">
    <property type="protein sequence ID" value="KAF7636073.1"/>
    <property type="molecule type" value="Genomic_DNA"/>
</dbReference>
<organism evidence="2 3">
    <name type="scientific">Meloidogyne graminicola</name>
    <dbReference type="NCBI Taxonomy" id="189291"/>
    <lineage>
        <taxon>Eukaryota</taxon>
        <taxon>Metazoa</taxon>
        <taxon>Ecdysozoa</taxon>
        <taxon>Nematoda</taxon>
        <taxon>Chromadorea</taxon>
        <taxon>Rhabditida</taxon>
        <taxon>Tylenchina</taxon>
        <taxon>Tylenchomorpha</taxon>
        <taxon>Tylenchoidea</taxon>
        <taxon>Meloidogynidae</taxon>
        <taxon>Meloidogyninae</taxon>
        <taxon>Meloidogyne</taxon>
    </lineage>
</organism>
<name>A0A8S9ZSA4_9BILA</name>
<dbReference type="Proteomes" id="UP000605970">
    <property type="component" value="Unassembled WGS sequence"/>
</dbReference>
<reference evidence="2" key="1">
    <citation type="journal article" date="2020" name="Ecol. Evol.">
        <title>Genome structure and content of the rice root-knot nematode (Meloidogyne graminicola).</title>
        <authorList>
            <person name="Phan N.T."/>
            <person name="Danchin E.G.J."/>
            <person name="Klopp C."/>
            <person name="Perfus-Barbeoch L."/>
            <person name="Kozlowski D.K."/>
            <person name="Koutsovoulos G.D."/>
            <person name="Lopez-Roques C."/>
            <person name="Bouchez O."/>
            <person name="Zahm M."/>
            <person name="Besnard G."/>
            <person name="Bellafiore S."/>
        </authorList>
    </citation>
    <scope>NUCLEOTIDE SEQUENCE</scope>
    <source>
        <strain evidence="2">VN-18</strain>
    </source>
</reference>
<gene>
    <name evidence="2" type="ORF">Mgra_00004521</name>
</gene>
<feature type="domain" description="TRAPPC10/Trs130 N-terminal" evidence="1">
    <location>
        <begin position="16"/>
        <end position="313"/>
    </location>
</feature>
<evidence type="ECO:0000313" key="3">
    <source>
        <dbReference type="Proteomes" id="UP000605970"/>
    </source>
</evidence>
<dbReference type="InterPro" id="IPR045126">
    <property type="entry name" value="TRAPPC10/Trs130"/>
</dbReference>